<dbReference type="NCBIfam" id="TIGR01059">
    <property type="entry name" value="gyrB"/>
    <property type="match status" value="1"/>
</dbReference>
<dbReference type="InterPro" id="IPR018522">
    <property type="entry name" value="TopoIIA_CS"/>
</dbReference>
<dbReference type="Gene3D" id="3.30.230.10">
    <property type="match status" value="1"/>
</dbReference>
<comment type="subcellular location">
    <subcellularLocation>
        <location evidence="10">Cytoplasm</location>
    </subcellularLocation>
</comment>
<dbReference type="Gene3D" id="3.40.50.670">
    <property type="match status" value="1"/>
</dbReference>
<evidence type="ECO:0000256" key="10">
    <source>
        <dbReference type="HAMAP-Rule" id="MF_01898"/>
    </source>
</evidence>
<comment type="cofactor">
    <cofactor evidence="10">
        <name>Mg(2+)</name>
        <dbReference type="ChEBI" id="CHEBI:18420"/>
    </cofactor>
    <cofactor evidence="10">
        <name>Mn(2+)</name>
        <dbReference type="ChEBI" id="CHEBI:29035"/>
    </cofactor>
    <cofactor evidence="10">
        <name>Ca(2+)</name>
        <dbReference type="ChEBI" id="CHEBI:29108"/>
    </cofactor>
    <text evidence="10">Binds two Mg(2+) per subunit. The magnesium ions form salt bridges with both the protein and the DNA. Can also accept other divalent metal cations, such as Mn(2+) or Ca(2+).</text>
</comment>
<dbReference type="SMART" id="SM00387">
    <property type="entry name" value="HATPase_c"/>
    <property type="match status" value="1"/>
</dbReference>
<feature type="site" description="Interaction with DNA" evidence="10">
    <location>
        <position position="458"/>
    </location>
</feature>
<dbReference type="PRINTS" id="PR01159">
    <property type="entry name" value="DNAGYRASEB"/>
</dbReference>
<dbReference type="SUPFAM" id="SSF56719">
    <property type="entry name" value="Type II DNA topoisomerase"/>
    <property type="match status" value="1"/>
</dbReference>
<feature type="binding site" evidence="10">
    <location>
        <position position="506"/>
    </location>
    <ligand>
        <name>Mg(2+)</name>
        <dbReference type="ChEBI" id="CHEBI:18420"/>
        <label>2</label>
    </ligand>
</feature>
<dbReference type="PRINTS" id="PR00418">
    <property type="entry name" value="TPI2FAMILY"/>
</dbReference>
<name>A0ABV1G655_9FIRM</name>
<dbReference type="SUPFAM" id="SSF54211">
    <property type="entry name" value="Ribosomal protein S5 domain 2-like"/>
    <property type="match status" value="1"/>
</dbReference>
<organism evidence="12 13">
    <name type="scientific">Faecousia intestinalis</name>
    <dbReference type="NCBI Taxonomy" id="3133167"/>
    <lineage>
        <taxon>Bacteria</taxon>
        <taxon>Bacillati</taxon>
        <taxon>Bacillota</taxon>
        <taxon>Clostridia</taxon>
        <taxon>Eubacteriales</taxon>
        <taxon>Oscillospiraceae</taxon>
        <taxon>Faecousia</taxon>
    </lineage>
</organism>
<evidence type="ECO:0000256" key="7">
    <source>
        <dbReference type="ARBA" id="ARBA00023029"/>
    </source>
</evidence>
<dbReference type="HAMAP" id="MF_01898">
    <property type="entry name" value="GyrB"/>
    <property type="match status" value="1"/>
</dbReference>
<evidence type="ECO:0000256" key="1">
    <source>
        <dbReference type="ARBA" id="ARBA00000185"/>
    </source>
</evidence>
<dbReference type="RefSeq" id="WP_349135526.1">
    <property type="nucleotide sequence ID" value="NZ_JBBMFF010000192.1"/>
</dbReference>
<dbReference type="InterPro" id="IPR003594">
    <property type="entry name" value="HATPase_dom"/>
</dbReference>
<dbReference type="InterPro" id="IPR011557">
    <property type="entry name" value="GyrB"/>
</dbReference>
<dbReference type="Pfam" id="PF00986">
    <property type="entry name" value="DNA_gyraseB_C"/>
    <property type="match status" value="1"/>
</dbReference>
<keyword evidence="9 10" id="KW-0413">Isomerase</keyword>
<feature type="site" description="Interaction with DNA" evidence="10">
    <location>
        <position position="461"/>
    </location>
</feature>
<evidence type="ECO:0000256" key="2">
    <source>
        <dbReference type="ARBA" id="ARBA00010708"/>
    </source>
</evidence>
<gene>
    <name evidence="10 12" type="primary">gyrB</name>
    <name evidence="12" type="ORF">WMO66_06215</name>
</gene>
<dbReference type="CDD" id="cd16928">
    <property type="entry name" value="HATPase_GyrB-like"/>
    <property type="match status" value="1"/>
</dbReference>
<comment type="subunit">
    <text evidence="10">Heterotetramer, composed of two GyrA and two GyrB chains. In the heterotetramer, GyrA contains the active site tyrosine that forms a transient covalent intermediate with DNA, while GyrB binds cofactors and catalyzes ATP hydrolysis.</text>
</comment>
<evidence type="ECO:0000256" key="4">
    <source>
        <dbReference type="ARBA" id="ARBA00022741"/>
    </source>
</evidence>
<dbReference type="InterPro" id="IPR000565">
    <property type="entry name" value="Topo_IIA_B"/>
</dbReference>
<feature type="domain" description="Toprim" evidence="11">
    <location>
        <begin position="427"/>
        <end position="541"/>
    </location>
</feature>
<comment type="miscellaneous">
    <text evidence="10">Few gyrases are as efficient as E.coli at forming negative supercoils. Not all organisms have 2 type II topoisomerases; in organisms with a single type II topoisomerase this enzyme also has to decatenate newly replicated chromosomes.</text>
</comment>
<keyword evidence="7 10" id="KW-0799">Topoisomerase</keyword>
<dbReference type="PANTHER" id="PTHR45866">
    <property type="entry name" value="DNA GYRASE/TOPOISOMERASE SUBUNIT B"/>
    <property type="match status" value="1"/>
</dbReference>
<dbReference type="Pfam" id="PF01751">
    <property type="entry name" value="Toprim"/>
    <property type="match status" value="1"/>
</dbReference>
<dbReference type="SUPFAM" id="SSF55874">
    <property type="entry name" value="ATPase domain of HSP90 chaperone/DNA topoisomerase II/histidine kinase"/>
    <property type="match status" value="1"/>
</dbReference>
<dbReference type="EMBL" id="JBBMFF010000192">
    <property type="protein sequence ID" value="MEQ2510842.1"/>
    <property type="molecule type" value="Genomic_DNA"/>
</dbReference>
<dbReference type="CDD" id="cd00822">
    <property type="entry name" value="TopoII_Trans_DNA_gyrase"/>
    <property type="match status" value="1"/>
</dbReference>
<feature type="binding site" evidence="10">
    <location>
        <position position="508"/>
    </location>
    <ligand>
        <name>Mg(2+)</name>
        <dbReference type="ChEBI" id="CHEBI:18420"/>
        <label>2</label>
    </ligand>
</feature>
<dbReference type="Proteomes" id="UP001491552">
    <property type="component" value="Unassembled WGS sequence"/>
</dbReference>
<evidence type="ECO:0000256" key="9">
    <source>
        <dbReference type="ARBA" id="ARBA00023235"/>
    </source>
</evidence>
<dbReference type="NCBIfam" id="NF004189">
    <property type="entry name" value="PRK05644.1"/>
    <property type="match status" value="1"/>
</dbReference>
<dbReference type="InterPro" id="IPR020568">
    <property type="entry name" value="Ribosomal_Su5_D2-typ_SF"/>
</dbReference>
<dbReference type="GO" id="GO:0003918">
    <property type="term" value="F:DNA topoisomerase type II (double strand cut, ATP-hydrolyzing) activity"/>
    <property type="evidence" value="ECO:0007669"/>
    <property type="project" value="UniProtKB-EC"/>
</dbReference>
<dbReference type="PROSITE" id="PS50880">
    <property type="entry name" value="TOPRIM"/>
    <property type="match status" value="1"/>
</dbReference>
<feature type="binding site" evidence="10">
    <location>
        <position position="506"/>
    </location>
    <ligand>
        <name>Mg(2+)</name>
        <dbReference type="ChEBI" id="CHEBI:18420"/>
        <label>1</label>
        <note>catalytic</note>
    </ligand>
</feature>
<dbReference type="PROSITE" id="PS00177">
    <property type="entry name" value="TOPOISOMERASE_II"/>
    <property type="match status" value="1"/>
</dbReference>
<keyword evidence="8" id="KW-0238">DNA-binding</keyword>
<evidence type="ECO:0000313" key="13">
    <source>
        <dbReference type="Proteomes" id="UP001491552"/>
    </source>
</evidence>
<dbReference type="InterPro" id="IPR006171">
    <property type="entry name" value="TOPRIM_dom"/>
</dbReference>
<keyword evidence="13" id="KW-1185">Reference proteome</keyword>
<keyword evidence="4 10" id="KW-0547">Nucleotide-binding</keyword>
<sequence>MSEELLNTTVEQEYDASQIQVLEGLEAVRKRPGMYIGSTSASGLHHLVYEIVDNAIDEALAGYCTHITVTINPGDTITVTDNGRGIPVDIQAQTGRPALEVVYTVLHAGGKFGGGGYKVSGGLHGVGASVVNALSEWLTVEVHKEGKIYQMKFARGNITQEMRIIGDTDRHGTIVTFKPDPEMFDTLIYDYETLHTRMREQAFLNAGLRIEIADRRMEDGPSDSMCYEGGIREFVLWHNRHKTPLHEEVVYMAGVRRDAEAEVALQYHDGYNETIVSFANNIHTPEGGMHETGFKTALTRVLNAYGVKTGVIKTDADKVSGEDCREGLTAVISVKLTDAQFEGQTKAKLGNAYIRTLVDSIVNEQLSTYFEEHPAVARIILEKAMTANRAREAARKARESIRRKTALGGAAMPDKLRDCNETDASLTEIYIVEGDSAGGSATQGRDSRFQAILPLWGKMLNVEKVREDKVIGNDKLQPVITALGAGIGEEFHLDKLRYHKIIIMADADVDGSHIRTLLLTFFFRYMRPLIENGYVYSAMPPLYKLTRGKTSRVAFSDDERDRISAELRADNPNAKVDISRYKGLGEMDAHELWETTMDPEKRTLKQIRLEDAVKADEIFTLLMGEKVEPRKEYIEQNAKYVVNLDY</sequence>
<evidence type="ECO:0000256" key="5">
    <source>
        <dbReference type="ARBA" id="ARBA00022840"/>
    </source>
</evidence>
<proteinExistence type="inferred from homology"/>
<dbReference type="InterPro" id="IPR014721">
    <property type="entry name" value="Ribsml_uS5_D2-typ_fold_subgr"/>
</dbReference>
<evidence type="ECO:0000259" key="11">
    <source>
        <dbReference type="PROSITE" id="PS50880"/>
    </source>
</evidence>
<dbReference type="PANTHER" id="PTHR45866:SF1">
    <property type="entry name" value="DNA GYRASE SUBUNIT B, MITOCHONDRIAL"/>
    <property type="match status" value="1"/>
</dbReference>
<comment type="similarity">
    <text evidence="2 10">Belongs to the type II topoisomerase GyrB family.</text>
</comment>
<comment type="caution">
    <text evidence="12">The sequence shown here is derived from an EMBL/GenBank/DDBJ whole genome shotgun (WGS) entry which is preliminary data.</text>
</comment>
<evidence type="ECO:0000256" key="6">
    <source>
        <dbReference type="ARBA" id="ARBA00022842"/>
    </source>
</evidence>
<keyword evidence="6 10" id="KW-0460">Magnesium</keyword>
<dbReference type="InterPro" id="IPR013759">
    <property type="entry name" value="Topo_IIA_B_C"/>
</dbReference>
<keyword evidence="3 10" id="KW-0479">Metal-binding</keyword>
<dbReference type="SMART" id="SM00433">
    <property type="entry name" value="TOP2c"/>
    <property type="match status" value="1"/>
</dbReference>
<dbReference type="NCBIfam" id="NF011501">
    <property type="entry name" value="PRK14939.1"/>
    <property type="match status" value="1"/>
</dbReference>
<dbReference type="EC" id="5.6.2.2" evidence="10"/>
<keyword evidence="5 10" id="KW-0067">ATP-binding</keyword>
<feature type="binding site" evidence="10">
    <location>
        <position position="433"/>
    </location>
    <ligand>
        <name>Mg(2+)</name>
        <dbReference type="ChEBI" id="CHEBI:18420"/>
        <label>1</label>
        <note>catalytic</note>
    </ligand>
</feature>
<dbReference type="InterPro" id="IPR036890">
    <property type="entry name" value="HATPase_C_sf"/>
</dbReference>
<dbReference type="Gene3D" id="3.30.565.10">
    <property type="entry name" value="Histidine kinase-like ATPase, C-terminal domain"/>
    <property type="match status" value="1"/>
</dbReference>
<dbReference type="Pfam" id="PF02518">
    <property type="entry name" value="HATPase_c"/>
    <property type="match status" value="1"/>
</dbReference>
<dbReference type="CDD" id="cd03366">
    <property type="entry name" value="TOPRIM_TopoIIA_GyrB"/>
    <property type="match status" value="1"/>
</dbReference>
<dbReference type="InterPro" id="IPR001241">
    <property type="entry name" value="Topo_IIA"/>
</dbReference>
<comment type="catalytic activity">
    <reaction evidence="1 10">
        <text>ATP-dependent breakage, passage and rejoining of double-stranded DNA.</text>
        <dbReference type="EC" id="5.6.2.2"/>
    </reaction>
</comment>
<dbReference type="InterPro" id="IPR013506">
    <property type="entry name" value="Topo_IIA_bsu_dom2"/>
</dbReference>
<dbReference type="InterPro" id="IPR002288">
    <property type="entry name" value="DNA_gyrase_B_C"/>
</dbReference>
<evidence type="ECO:0000313" key="12">
    <source>
        <dbReference type="EMBL" id="MEQ2510842.1"/>
    </source>
</evidence>
<accession>A0ABV1G655</accession>
<dbReference type="InterPro" id="IPR034160">
    <property type="entry name" value="TOPRIM_GyrB"/>
</dbReference>
<keyword evidence="10" id="KW-0963">Cytoplasm</keyword>
<reference evidence="12 13" key="1">
    <citation type="submission" date="2024-03" db="EMBL/GenBank/DDBJ databases">
        <title>Human intestinal bacterial collection.</title>
        <authorList>
            <person name="Pauvert C."/>
            <person name="Hitch T.C.A."/>
            <person name="Clavel T."/>
        </authorList>
    </citation>
    <scope>NUCLEOTIDE SEQUENCE [LARGE SCALE GENOMIC DNA]</scope>
    <source>
        <strain evidence="12 13">CLA-AA-H192</strain>
    </source>
</reference>
<comment type="function">
    <text evidence="10">A type II topoisomerase that negatively supercoils closed circular double-stranded (ds) DNA in an ATP-dependent manner to modulate DNA topology and maintain chromosomes in an underwound state. Negative supercoiling favors strand separation, and DNA replication, transcription, recombination and repair, all of which involve strand separation. Also able to catalyze the interconversion of other topological isomers of dsDNA rings, including catenanes and knotted rings. Type II topoisomerases break and join 2 DNA strands simultaneously in an ATP-dependent manner.</text>
</comment>
<dbReference type="InterPro" id="IPR013760">
    <property type="entry name" value="Topo_IIA-like_dom_sf"/>
</dbReference>
<protein>
    <recommendedName>
        <fullName evidence="10">DNA gyrase subunit B</fullName>
        <ecNumber evidence="10">5.6.2.2</ecNumber>
    </recommendedName>
</protein>
<dbReference type="Pfam" id="PF00204">
    <property type="entry name" value="DNA_gyraseB"/>
    <property type="match status" value="1"/>
</dbReference>
<evidence type="ECO:0000256" key="8">
    <source>
        <dbReference type="ARBA" id="ARBA00023125"/>
    </source>
</evidence>
<evidence type="ECO:0000256" key="3">
    <source>
        <dbReference type="ARBA" id="ARBA00022723"/>
    </source>
</evidence>